<comment type="caution">
    <text evidence="1">The sequence shown here is derived from an EMBL/GenBank/DDBJ whole genome shotgun (WGS) entry which is preliminary data.</text>
</comment>
<dbReference type="RefSeq" id="WP_306884911.1">
    <property type="nucleotide sequence ID" value="NZ_JAUSUL010000001.1"/>
</dbReference>
<name>A0AAE4ASD0_9HYPH</name>
<protein>
    <submittedName>
        <fullName evidence="1">Uncharacterized protein</fullName>
    </submittedName>
</protein>
<dbReference type="EMBL" id="JAUSUL010000001">
    <property type="protein sequence ID" value="MDQ0315118.1"/>
    <property type="molecule type" value="Genomic_DNA"/>
</dbReference>
<evidence type="ECO:0000313" key="2">
    <source>
        <dbReference type="Proteomes" id="UP001229244"/>
    </source>
</evidence>
<reference evidence="1" key="1">
    <citation type="submission" date="2023-07" db="EMBL/GenBank/DDBJ databases">
        <title>Genomic Encyclopedia of Type Strains, Phase IV (KMG-IV): sequencing the most valuable type-strain genomes for metagenomic binning, comparative biology and taxonomic classification.</title>
        <authorList>
            <person name="Goeker M."/>
        </authorList>
    </citation>
    <scope>NUCLEOTIDE SEQUENCE</scope>
    <source>
        <strain evidence="1">DSM 21202</strain>
    </source>
</reference>
<dbReference type="AlphaFoldDB" id="A0AAE4ASD0"/>
<keyword evidence="2" id="KW-1185">Reference proteome</keyword>
<dbReference type="Proteomes" id="UP001229244">
    <property type="component" value="Unassembled WGS sequence"/>
</dbReference>
<organism evidence="1 2">
    <name type="scientific">Amorphus orientalis</name>
    <dbReference type="NCBI Taxonomy" id="649198"/>
    <lineage>
        <taxon>Bacteria</taxon>
        <taxon>Pseudomonadati</taxon>
        <taxon>Pseudomonadota</taxon>
        <taxon>Alphaproteobacteria</taxon>
        <taxon>Hyphomicrobiales</taxon>
        <taxon>Amorphaceae</taxon>
        <taxon>Amorphus</taxon>
    </lineage>
</organism>
<gene>
    <name evidence="1" type="ORF">J2S73_001555</name>
</gene>
<evidence type="ECO:0000313" key="1">
    <source>
        <dbReference type="EMBL" id="MDQ0315118.1"/>
    </source>
</evidence>
<accession>A0AAE4ASD0</accession>
<sequence length="59" mass="6499">MNFSEEIPARLNRVSLTIPKAIAAYEEELAQPFDDDLLYMVFQASLSALGEIEPAAEIG</sequence>
<proteinExistence type="predicted"/>